<name>A0ABP7A876_9ACTN</name>
<sequence>MACVAFLAMAGCGAHEPAEIRNEKPAAGDAPPEGWRWETYRNVRLAVPEGWGYGTTGRQWCGRADDESPFVGRPGSLRMYGCGSQVEGTMLESGGEFVWFGADAGPGAPARVAGRIGNAQMTGERAYLQAGLVTVAVQAPEVLRQKIIDSIGLVNTDQNGCSAKAPFAGNPDWRPQAVAVTELVGIEAVSACQYVEAHLRSSTRLTGDEAVRAVRAITEAPLGAGPNSPASECVPDEITTMEHLVLQIDAERPGVVDLRYGGCFHRGLDDGTTVRTLTRAAVQPFVQGPNRVWGWSGDELSGILEP</sequence>
<proteinExistence type="predicted"/>
<protein>
    <submittedName>
        <fullName evidence="1">Uncharacterized protein</fullName>
    </submittedName>
</protein>
<comment type="caution">
    <text evidence="1">The sequence shown here is derived from an EMBL/GenBank/DDBJ whole genome shotgun (WGS) entry which is preliminary data.</text>
</comment>
<gene>
    <name evidence="1" type="ORF">GCM10022223_50170</name>
</gene>
<evidence type="ECO:0000313" key="1">
    <source>
        <dbReference type="EMBL" id="GAA3626863.1"/>
    </source>
</evidence>
<evidence type="ECO:0000313" key="2">
    <source>
        <dbReference type="Proteomes" id="UP001501074"/>
    </source>
</evidence>
<dbReference type="EMBL" id="BAAAZO010000010">
    <property type="protein sequence ID" value="GAA3626863.1"/>
    <property type="molecule type" value="Genomic_DNA"/>
</dbReference>
<reference evidence="2" key="1">
    <citation type="journal article" date="2019" name="Int. J. Syst. Evol. Microbiol.">
        <title>The Global Catalogue of Microorganisms (GCM) 10K type strain sequencing project: providing services to taxonomists for standard genome sequencing and annotation.</title>
        <authorList>
            <consortium name="The Broad Institute Genomics Platform"/>
            <consortium name="The Broad Institute Genome Sequencing Center for Infectious Disease"/>
            <person name="Wu L."/>
            <person name="Ma J."/>
        </authorList>
    </citation>
    <scope>NUCLEOTIDE SEQUENCE [LARGE SCALE GENOMIC DNA]</scope>
    <source>
        <strain evidence="2">JCM 16902</strain>
    </source>
</reference>
<organism evidence="1 2">
    <name type="scientific">Kineosporia mesophila</name>
    <dbReference type="NCBI Taxonomy" id="566012"/>
    <lineage>
        <taxon>Bacteria</taxon>
        <taxon>Bacillati</taxon>
        <taxon>Actinomycetota</taxon>
        <taxon>Actinomycetes</taxon>
        <taxon>Kineosporiales</taxon>
        <taxon>Kineosporiaceae</taxon>
        <taxon>Kineosporia</taxon>
    </lineage>
</organism>
<keyword evidence="2" id="KW-1185">Reference proteome</keyword>
<dbReference type="Proteomes" id="UP001501074">
    <property type="component" value="Unassembled WGS sequence"/>
</dbReference>
<accession>A0ABP7A876</accession>